<dbReference type="PANTHER" id="PTHR46508:SF2">
    <property type="entry name" value="INCREASED DNA METHYLATION 1"/>
    <property type="match status" value="1"/>
</dbReference>
<feature type="domain" description="PHD-type" evidence="8">
    <location>
        <begin position="1115"/>
        <end position="1160"/>
    </location>
</feature>
<dbReference type="InterPro" id="IPR019787">
    <property type="entry name" value="Znf_PHD-finger"/>
</dbReference>
<organism evidence="10 11">
    <name type="scientific">Zostera marina</name>
    <name type="common">Eelgrass</name>
    <dbReference type="NCBI Taxonomy" id="29655"/>
    <lineage>
        <taxon>Eukaryota</taxon>
        <taxon>Viridiplantae</taxon>
        <taxon>Streptophyta</taxon>
        <taxon>Embryophyta</taxon>
        <taxon>Tracheophyta</taxon>
        <taxon>Spermatophyta</taxon>
        <taxon>Magnoliopsida</taxon>
        <taxon>Liliopsida</taxon>
        <taxon>Zosteraceae</taxon>
        <taxon>Zostera</taxon>
    </lineage>
</organism>
<evidence type="ECO:0000256" key="2">
    <source>
        <dbReference type="ARBA" id="ARBA00022723"/>
    </source>
</evidence>
<dbReference type="InterPro" id="IPR056511">
    <property type="entry name" value="IDM1_C"/>
</dbReference>
<dbReference type="PROSITE" id="PS50016">
    <property type="entry name" value="ZF_PHD_2"/>
    <property type="match status" value="1"/>
</dbReference>
<dbReference type="Proteomes" id="UP000036987">
    <property type="component" value="Unassembled WGS sequence"/>
</dbReference>
<dbReference type="SMART" id="SM00249">
    <property type="entry name" value="PHD"/>
    <property type="match status" value="2"/>
</dbReference>
<keyword evidence="4" id="KW-0862">Zinc</keyword>
<dbReference type="Pfam" id="PF00628">
    <property type="entry name" value="PHD"/>
    <property type="match status" value="1"/>
</dbReference>
<dbReference type="InterPro" id="IPR032308">
    <property type="entry name" value="TDBD"/>
</dbReference>
<protein>
    <submittedName>
        <fullName evidence="10">Uncharacterized protein</fullName>
    </submittedName>
</protein>
<dbReference type="CDD" id="cd15532">
    <property type="entry name" value="PHD2_CHD_II"/>
    <property type="match status" value="1"/>
</dbReference>
<dbReference type="Pfam" id="PF16135">
    <property type="entry name" value="TDBD"/>
    <property type="match status" value="1"/>
</dbReference>
<evidence type="ECO:0000313" key="11">
    <source>
        <dbReference type="Proteomes" id="UP000036987"/>
    </source>
</evidence>
<evidence type="ECO:0000259" key="8">
    <source>
        <dbReference type="PROSITE" id="PS50016"/>
    </source>
</evidence>
<sequence length="1443" mass="163198">MSPLRRRNDRRRLGFIDAASSDDADDDDEVFRLLFNDKDIHSFSKEYLDFDGSSEEHRVFSDFFASKTHSLLRRINQPCRNVQTEPQAHLMMPETHQPSLHIDSSSSKETIFRKVTSGVPYSQCGVNASDQLGITDSFTPSQIYDSSCQCFISSCHLHPRETMSIQETEKTANYASEDGNDKDDDDYDHSDQVTVYSKTKRRKKSVRDDKNSSGTKNFKSSFEESSSMVLLALPVSTPSENLYRPDQPNLTSFKGPQLPSSFNVCQVLSHPYLNAINDSKNGASVDLSKCLRAHVTNVILKAGFQIEKHTRRNSTLIDSIYKDGAGGSIIRSLCRTWKECGKKLYITEYSEKEWEDGDAFWTELADTMAYIEEETSLPLMKCWQLLDPFVIVVCIDRKVKALRNGKKVKIVKGRAYVFDNKKIADSFEKGEQRNEIIAFHPTLESRDLSNDERCFPYEGIHPMSIISPESNKSSIQVGSLLSGTIAFPTFRNRFMEAVDTNHIDDRAKMKKNDGTFQYESNVLNHRIGFCDEIRQQNLKSLTQNIEKRYFAARLNERKGKASMFQLEPYLIVGSCNELRRQNPKSLARSIGKGNFTARFHDRKVKTSMVQVRPDITSSRMIYFSKNIYSQSKQDDYSPNIYLSKGSCRARFGIKFKSCMSSNEKSRSILESVPHKGFDKCSEMEFVSSKKRKFQNGSEHGISAFIKEKRLDSKKEARSKALITQENTIGDVVGKASNLKNINYISFGNPKPGGISKWFEKGKDQHQREQNIKTYPVCTSEGKYNNAVFARTGVIKKIHRESKMNSNIKAFKQCSDSSNSHLTSKITNIETCLSYADKFCSSMDAQTRKEEEFLKVDLSNPKNFSSVKSSLHYSAMGSKCNDLNKTGVLPCIGEMLDKTYGENDTPSTPGPSCIYSPDGGTKSLRAKKSIVEKVNGRKKPRFRINDDDLLIAAVIKSKDFGSTGNVSAFSAKLRMSKNMNKLTNKNHRCRLLLRSGGKKSVDGKMPFTAVRSVLAWLIDSGAIRSNESVHYYNLKKNIVLKDGWVSRDGIICKCCGKIHSVSEFRIHADSRLPKSPSNLFLASGRPYSLCQIQAWSAEYKFRKSGKSIVDELDQNDDTCGVCGDGGELICCDSCPSTFHQNCLPPKELPEGNWYCRSCICVICRDTVYAQEPNKSLIILKCLQCENKYHKACLSEISENVNLDSWFCCKSCYEVYSGFRSCVGILNSTADGFSWSILRCSHGDLKVQSTTKIALMVECNIKLAIALNIMEECFLPMIDPRTGINMIPHLLYNWGSDYPRLDFGRFFTIVLEKDDEIISAASIRMHGVHLAEMPLVATCSKHRRQGMCRRLMKAIEELLKSFKIEILILSAIPSLLDTWTFGFGFEMLEGKDRERLDKVNLMLLPGTVLLKKKLCKIIENDPDPRENHDLSLDGKNIHEKQAEGI</sequence>
<dbReference type="InterPro" id="IPR000182">
    <property type="entry name" value="GNAT_dom"/>
</dbReference>
<keyword evidence="2" id="KW-0479">Metal-binding</keyword>
<name>A0A0K9PEV8_ZOSMR</name>
<dbReference type="PANTHER" id="PTHR46508">
    <property type="entry name" value="PHD FINGER FAMILY PROTEIN"/>
    <property type="match status" value="1"/>
</dbReference>
<keyword evidence="11" id="KW-1185">Reference proteome</keyword>
<gene>
    <name evidence="10" type="ORF">ZOSMA_265G00180</name>
</gene>
<evidence type="ECO:0000256" key="6">
    <source>
        <dbReference type="PROSITE-ProRule" id="PRU00146"/>
    </source>
</evidence>
<dbReference type="GO" id="GO:0005634">
    <property type="term" value="C:nucleus"/>
    <property type="evidence" value="ECO:0007669"/>
    <property type="project" value="UniProtKB-SubCell"/>
</dbReference>
<evidence type="ECO:0000313" key="10">
    <source>
        <dbReference type="EMBL" id="KMZ67509.1"/>
    </source>
</evidence>
<feature type="region of interest" description="Disordered" evidence="7">
    <location>
        <begin position="175"/>
        <end position="219"/>
    </location>
</feature>
<dbReference type="InterPro" id="IPR016181">
    <property type="entry name" value="Acyl_CoA_acyltransferase"/>
</dbReference>
<feature type="compositionally biased region" description="Acidic residues" evidence="7">
    <location>
        <begin position="178"/>
        <end position="188"/>
    </location>
</feature>
<dbReference type="InterPro" id="IPR011011">
    <property type="entry name" value="Znf_FYVE_PHD"/>
</dbReference>
<proteinExistence type="predicted"/>
<dbReference type="InterPro" id="IPR001965">
    <property type="entry name" value="Znf_PHD"/>
</dbReference>
<keyword evidence="5" id="KW-0539">Nucleus</keyword>
<dbReference type="SUPFAM" id="SSF57903">
    <property type="entry name" value="FYVE/PHD zinc finger"/>
    <property type="match status" value="1"/>
</dbReference>
<dbReference type="Gene3D" id="3.40.630.30">
    <property type="match status" value="1"/>
</dbReference>
<evidence type="ECO:0000256" key="4">
    <source>
        <dbReference type="ARBA" id="ARBA00022833"/>
    </source>
</evidence>
<dbReference type="STRING" id="29655.A0A0K9PEV8"/>
<reference evidence="11" key="1">
    <citation type="journal article" date="2016" name="Nature">
        <title>The genome of the seagrass Zostera marina reveals angiosperm adaptation to the sea.</title>
        <authorList>
            <person name="Olsen J.L."/>
            <person name="Rouze P."/>
            <person name="Verhelst B."/>
            <person name="Lin Y.-C."/>
            <person name="Bayer T."/>
            <person name="Collen J."/>
            <person name="Dattolo E."/>
            <person name="De Paoli E."/>
            <person name="Dittami S."/>
            <person name="Maumus F."/>
            <person name="Michel G."/>
            <person name="Kersting A."/>
            <person name="Lauritano C."/>
            <person name="Lohaus R."/>
            <person name="Toepel M."/>
            <person name="Tonon T."/>
            <person name="Vanneste K."/>
            <person name="Amirebrahimi M."/>
            <person name="Brakel J."/>
            <person name="Bostroem C."/>
            <person name="Chovatia M."/>
            <person name="Grimwood J."/>
            <person name="Jenkins J.W."/>
            <person name="Jueterbock A."/>
            <person name="Mraz A."/>
            <person name="Stam W.T."/>
            <person name="Tice H."/>
            <person name="Bornberg-Bauer E."/>
            <person name="Green P.J."/>
            <person name="Pearson G.A."/>
            <person name="Procaccini G."/>
            <person name="Duarte C.M."/>
            <person name="Schmutz J."/>
            <person name="Reusch T.B.H."/>
            <person name="Van de Peer Y."/>
        </authorList>
    </citation>
    <scope>NUCLEOTIDE SEQUENCE [LARGE SCALE GENOMIC DNA]</scope>
    <source>
        <strain evidence="11">cv. Finnish</strain>
    </source>
</reference>
<dbReference type="InterPro" id="IPR013083">
    <property type="entry name" value="Znf_RING/FYVE/PHD"/>
</dbReference>
<dbReference type="PROSITE" id="PS51186">
    <property type="entry name" value="GNAT"/>
    <property type="match status" value="1"/>
</dbReference>
<evidence type="ECO:0000256" key="7">
    <source>
        <dbReference type="SAM" id="MobiDB-lite"/>
    </source>
</evidence>
<evidence type="ECO:0000256" key="5">
    <source>
        <dbReference type="ARBA" id="ARBA00023242"/>
    </source>
</evidence>
<dbReference type="GO" id="GO:0016747">
    <property type="term" value="F:acyltransferase activity, transferring groups other than amino-acyl groups"/>
    <property type="evidence" value="ECO:0007669"/>
    <property type="project" value="InterPro"/>
</dbReference>
<feature type="domain" description="N-acetyltransferase" evidence="9">
    <location>
        <begin position="1249"/>
        <end position="1413"/>
    </location>
</feature>
<comment type="caution">
    <text evidence="10">The sequence shown here is derived from an EMBL/GenBank/DDBJ whole genome shotgun (WGS) entry which is preliminary data.</text>
</comment>
<dbReference type="SUPFAM" id="SSF55729">
    <property type="entry name" value="Acyl-CoA N-acyltransferases (Nat)"/>
    <property type="match status" value="1"/>
</dbReference>
<dbReference type="EMBL" id="LFYR01000903">
    <property type="protein sequence ID" value="KMZ67509.1"/>
    <property type="molecule type" value="Genomic_DNA"/>
</dbReference>
<dbReference type="OrthoDB" id="429143at2759"/>
<keyword evidence="3 6" id="KW-0863">Zinc-finger</keyword>
<dbReference type="GO" id="GO:0008270">
    <property type="term" value="F:zinc ion binding"/>
    <property type="evidence" value="ECO:0007669"/>
    <property type="project" value="UniProtKB-KW"/>
</dbReference>
<comment type="subcellular location">
    <subcellularLocation>
        <location evidence="1">Nucleus</location>
    </subcellularLocation>
</comment>
<dbReference type="Pfam" id="PF23209">
    <property type="entry name" value="IDM1_C"/>
    <property type="match status" value="1"/>
</dbReference>
<evidence type="ECO:0000259" key="9">
    <source>
        <dbReference type="PROSITE" id="PS51186"/>
    </source>
</evidence>
<dbReference type="Gene3D" id="3.30.40.10">
    <property type="entry name" value="Zinc/RING finger domain, C3HC4 (zinc finger)"/>
    <property type="match status" value="1"/>
</dbReference>
<accession>A0A0K9PEV8</accession>
<evidence type="ECO:0000256" key="3">
    <source>
        <dbReference type="ARBA" id="ARBA00022771"/>
    </source>
</evidence>
<evidence type="ECO:0000256" key="1">
    <source>
        <dbReference type="ARBA" id="ARBA00004123"/>
    </source>
</evidence>
<dbReference type="CDD" id="cd04301">
    <property type="entry name" value="NAT_SF"/>
    <property type="match status" value="1"/>
</dbReference>